<protein>
    <submittedName>
        <fullName evidence="1">Uncharacterized protein</fullName>
    </submittedName>
</protein>
<accession>A0A5C3LCN9</accession>
<name>A0A5C3LCN9_COPMA</name>
<gene>
    <name evidence="1" type="ORF">FA15DRAFT_690234</name>
</gene>
<evidence type="ECO:0000313" key="2">
    <source>
        <dbReference type="Proteomes" id="UP000307440"/>
    </source>
</evidence>
<proteinExistence type="predicted"/>
<dbReference type="AlphaFoldDB" id="A0A5C3LCN9"/>
<organism evidence="1 2">
    <name type="scientific">Coprinopsis marcescibilis</name>
    <name type="common">Agaric fungus</name>
    <name type="synonym">Psathyrella marcescibilis</name>
    <dbReference type="NCBI Taxonomy" id="230819"/>
    <lineage>
        <taxon>Eukaryota</taxon>
        <taxon>Fungi</taxon>
        <taxon>Dikarya</taxon>
        <taxon>Basidiomycota</taxon>
        <taxon>Agaricomycotina</taxon>
        <taxon>Agaricomycetes</taxon>
        <taxon>Agaricomycetidae</taxon>
        <taxon>Agaricales</taxon>
        <taxon>Agaricineae</taxon>
        <taxon>Psathyrellaceae</taxon>
        <taxon>Coprinopsis</taxon>
    </lineage>
</organism>
<dbReference type="Proteomes" id="UP000307440">
    <property type="component" value="Unassembled WGS sequence"/>
</dbReference>
<keyword evidence="2" id="KW-1185">Reference proteome</keyword>
<dbReference type="OrthoDB" id="3249150at2759"/>
<sequence>MPTSTAPFEVLLEFTNDCAELATLQLCQGTSFGLSTGMGGGPVIRLDPKDSVSLVLNAGATYHYTVQRSTLRAQVSIRTWRDTKCKVSDVFSGDISHMSVPWTPLSQTVTVVQLPGNA</sequence>
<evidence type="ECO:0000313" key="1">
    <source>
        <dbReference type="EMBL" id="TFK30518.1"/>
    </source>
</evidence>
<dbReference type="EMBL" id="ML210146">
    <property type="protein sequence ID" value="TFK30518.1"/>
    <property type="molecule type" value="Genomic_DNA"/>
</dbReference>
<reference evidence="1 2" key="1">
    <citation type="journal article" date="2019" name="Nat. Ecol. Evol.">
        <title>Megaphylogeny resolves global patterns of mushroom evolution.</title>
        <authorList>
            <person name="Varga T."/>
            <person name="Krizsan K."/>
            <person name="Foldi C."/>
            <person name="Dima B."/>
            <person name="Sanchez-Garcia M."/>
            <person name="Sanchez-Ramirez S."/>
            <person name="Szollosi G.J."/>
            <person name="Szarkandi J.G."/>
            <person name="Papp V."/>
            <person name="Albert L."/>
            <person name="Andreopoulos W."/>
            <person name="Angelini C."/>
            <person name="Antonin V."/>
            <person name="Barry K.W."/>
            <person name="Bougher N.L."/>
            <person name="Buchanan P."/>
            <person name="Buyck B."/>
            <person name="Bense V."/>
            <person name="Catcheside P."/>
            <person name="Chovatia M."/>
            <person name="Cooper J."/>
            <person name="Damon W."/>
            <person name="Desjardin D."/>
            <person name="Finy P."/>
            <person name="Geml J."/>
            <person name="Haridas S."/>
            <person name="Hughes K."/>
            <person name="Justo A."/>
            <person name="Karasinski D."/>
            <person name="Kautmanova I."/>
            <person name="Kiss B."/>
            <person name="Kocsube S."/>
            <person name="Kotiranta H."/>
            <person name="LaButti K.M."/>
            <person name="Lechner B.E."/>
            <person name="Liimatainen K."/>
            <person name="Lipzen A."/>
            <person name="Lukacs Z."/>
            <person name="Mihaltcheva S."/>
            <person name="Morgado L.N."/>
            <person name="Niskanen T."/>
            <person name="Noordeloos M.E."/>
            <person name="Ohm R.A."/>
            <person name="Ortiz-Santana B."/>
            <person name="Ovrebo C."/>
            <person name="Racz N."/>
            <person name="Riley R."/>
            <person name="Savchenko A."/>
            <person name="Shiryaev A."/>
            <person name="Soop K."/>
            <person name="Spirin V."/>
            <person name="Szebenyi C."/>
            <person name="Tomsovsky M."/>
            <person name="Tulloss R.E."/>
            <person name="Uehling J."/>
            <person name="Grigoriev I.V."/>
            <person name="Vagvolgyi C."/>
            <person name="Papp T."/>
            <person name="Martin F.M."/>
            <person name="Miettinen O."/>
            <person name="Hibbett D.S."/>
            <person name="Nagy L.G."/>
        </authorList>
    </citation>
    <scope>NUCLEOTIDE SEQUENCE [LARGE SCALE GENOMIC DNA]</scope>
    <source>
        <strain evidence="1 2">CBS 121175</strain>
    </source>
</reference>